<gene>
    <name evidence="1" type="ORF">MUN78_06960</name>
</gene>
<dbReference type="Proteomes" id="UP000831786">
    <property type="component" value="Chromosome"/>
</dbReference>
<name>A0ABY4FQI8_9MICO</name>
<dbReference type="Pfam" id="PF12691">
    <property type="entry name" value="Phage_tail_terminator_6"/>
    <property type="match status" value="1"/>
</dbReference>
<proteinExistence type="predicted"/>
<keyword evidence="2" id="KW-1185">Reference proteome</keyword>
<organism evidence="1 2">
    <name type="scientific">Leucobacter allii</name>
    <dbReference type="NCBI Taxonomy" id="2932247"/>
    <lineage>
        <taxon>Bacteria</taxon>
        <taxon>Bacillati</taxon>
        <taxon>Actinomycetota</taxon>
        <taxon>Actinomycetes</taxon>
        <taxon>Micrococcales</taxon>
        <taxon>Microbacteriaceae</taxon>
        <taxon>Leucobacter</taxon>
    </lineage>
</organism>
<sequence>MDDATLTRRICRILARLPGWDGPELAKHAGADVAIFYGAIGEKPDRAVGVRVYADVVRGDDAREARRIQLRLRGARDAPDDADQMASVAHAVLDGIARTDGLNAARRESFTQLGADQNRREQRSDNYLIIIDNLEALT</sequence>
<protein>
    <submittedName>
        <fullName evidence="1">Minor capsid protein</fullName>
    </submittedName>
</protein>
<dbReference type="InterPro" id="IPR024411">
    <property type="entry name" value="Tail_terminator_phage"/>
</dbReference>
<reference evidence="1 2" key="1">
    <citation type="submission" date="2022-04" db="EMBL/GenBank/DDBJ databases">
        <title>Leucobacter sp. isolated from rhizosphere of garlic.</title>
        <authorList>
            <person name="Won M."/>
            <person name="Lee C.-M."/>
            <person name="Woen H.-Y."/>
            <person name="Kwon S.-W."/>
        </authorList>
    </citation>
    <scope>NUCLEOTIDE SEQUENCE [LARGE SCALE GENOMIC DNA]</scope>
    <source>
        <strain evidence="1 2">H21R-40</strain>
    </source>
</reference>
<dbReference type="RefSeq" id="WP_244729599.1">
    <property type="nucleotide sequence ID" value="NZ_CP095045.1"/>
</dbReference>
<dbReference type="EMBL" id="CP095045">
    <property type="protein sequence ID" value="UOQ58556.1"/>
    <property type="molecule type" value="Genomic_DNA"/>
</dbReference>
<evidence type="ECO:0000313" key="2">
    <source>
        <dbReference type="Proteomes" id="UP000831786"/>
    </source>
</evidence>
<evidence type="ECO:0000313" key="1">
    <source>
        <dbReference type="EMBL" id="UOQ58556.1"/>
    </source>
</evidence>
<accession>A0ABY4FQI8</accession>